<dbReference type="PANTHER" id="PTHR35170">
    <property type="entry name" value="PROTEIN DD3-3"/>
    <property type="match status" value="1"/>
</dbReference>
<gene>
    <name evidence="3" type="ORF">NAES01612_LOCUS23497</name>
</gene>
<organism evidence="3">
    <name type="scientific">Paramoeba aestuarina</name>
    <dbReference type="NCBI Taxonomy" id="180227"/>
    <lineage>
        <taxon>Eukaryota</taxon>
        <taxon>Amoebozoa</taxon>
        <taxon>Discosea</taxon>
        <taxon>Flabellinia</taxon>
        <taxon>Dactylopodida</taxon>
        <taxon>Paramoebidae</taxon>
        <taxon>Paramoeba</taxon>
    </lineage>
</organism>
<feature type="chain" id="PRO_5030659759" description="Protein DD3-3" evidence="2">
    <location>
        <begin position="24"/>
        <end position="518"/>
    </location>
</feature>
<evidence type="ECO:0008006" key="4">
    <source>
        <dbReference type="Google" id="ProtNLM"/>
    </source>
</evidence>
<dbReference type="PANTHER" id="PTHR35170:SF2">
    <property type="entry name" value="PROTEIN DD3-3"/>
    <property type="match status" value="1"/>
</dbReference>
<sequence length="518" mass="57899">MKHQRMRGLVAVVLLVCVAGVFGDVYMHIPRGSNNRLNEQTANRNNGNRLFDSQNNNKGGYNVGDKSDQAAQSMDEQYQMTFYENSHLHVTWTNQHGCGGESDENGKVRCEIILSMMCSDDLRNGINTGTPNEQDSDKSTGLHETPEYYAACKNTIQRNKGLFTADQNLQGDTAIYTRQNPNGARSGLECPEERDYFPWWHPNPWKHVAVLSYNRSRWPMYERYLDATQPEIKTIFADTPWTRDNHLGNGRDGTQVGIDLQIPSPQALCGKSQCKCVSRIRYNISTSDYPWDQDASLNGDLSPIEQNPVVDIGVRQGLKLAINTAQTGRTFQDRSHIFNVVRRPGGVGSGRIFNWNVMGKRGNIVQTYPSVEYDFCPNTLEMTEDDYVHIQWTGSNTHNNNAPAGDGQAGDDGEGTGGTDRSNMVQIKDLGYNYPLHLDSANMFDNCVDSIPSRNRLELALGLATAGNGLDTDDLLNNAPASYDGGLLKFRKGTYHVMCTRNNNFSNRSQKGTLRVRD</sequence>
<feature type="region of interest" description="Disordered" evidence="1">
    <location>
        <begin position="398"/>
        <end position="422"/>
    </location>
</feature>
<reference evidence="3" key="1">
    <citation type="submission" date="2021-01" db="EMBL/GenBank/DDBJ databases">
        <authorList>
            <person name="Corre E."/>
            <person name="Pelletier E."/>
            <person name="Niang G."/>
            <person name="Scheremetjew M."/>
            <person name="Finn R."/>
            <person name="Kale V."/>
            <person name="Holt S."/>
            <person name="Cochrane G."/>
            <person name="Meng A."/>
            <person name="Brown T."/>
            <person name="Cohen L."/>
        </authorList>
    </citation>
    <scope>NUCLEOTIDE SEQUENCE</scope>
    <source>
        <strain evidence="3">SoJaBio B1-5/56/2</strain>
    </source>
</reference>
<accession>A0A7S4U7T5</accession>
<feature type="region of interest" description="Disordered" evidence="1">
    <location>
        <begin position="33"/>
        <end position="67"/>
    </location>
</feature>
<dbReference type="InterPro" id="IPR053320">
    <property type="entry name" value="Protein_DD3-3_O-glyco"/>
</dbReference>
<evidence type="ECO:0000256" key="2">
    <source>
        <dbReference type="SAM" id="SignalP"/>
    </source>
</evidence>
<protein>
    <recommendedName>
        <fullName evidence="4">Protein DD3-3</fullName>
    </recommendedName>
</protein>
<feature type="signal peptide" evidence="2">
    <location>
        <begin position="1"/>
        <end position="23"/>
    </location>
</feature>
<evidence type="ECO:0000313" key="3">
    <source>
        <dbReference type="EMBL" id="CAE2334269.1"/>
    </source>
</evidence>
<keyword evidence="2" id="KW-0732">Signal</keyword>
<proteinExistence type="predicted"/>
<feature type="compositionally biased region" description="Polar residues" evidence="1">
    <location>
        <begin position="33"/>
        <end position="59"/>
    </location>
</feature>
<evidence type="ECO:0000256" key="1">
    <source>
        <dbReference type="SAM" id="MobiDB-lite"/>
    </source>
</evidence>
<name>A0A7S4U7T5_9EUKA</name>
<dbReference type="AlphaFoldDB" id="A0A7S4U7T5"/>
<dbReference type="EMBL" id="HBKR01035914">
    <property type="protein sequence ID" value="CAE2334269.1"/>
    <property type="molecule type" value="Transcribed_RNA"/>
</dbReference>